<sequence>MSKSSTDCVFCGILDGKIPAEAVYQDEFVMAFWDANPSAPIHILIVPRRHIPTLNDIHPDDAVLSHIGRAAVKIAEDFGVAESGYRFFINVNRGGGQVIFHLHAHLVSRTGTGAKRQSEE</sequence>
<dbReference type="PANTHER" id="PTHR23089">
    <property type="entry name" value="HISTIDINE TRIAD HIT PROTEIN"/>
    <property type="match status" value="1"/>
</dbReference>
<feature type="active site" description="Tele-AMP-histidine intermediate" evidence="1">
    <location>
        <position position="103"/>
    </location>
</feature>
<evidence type="ECO:0000256" key="1">
    <source>
        <dbReference type="PIRSR" id="PIRSR601310-1"/>
    </source>
</evidence>
<dbReference type="EMBL" id="JACRDE010000346">
    <property type="protein sequence ID" value="MBI5250459.1"/>
    <property type="molecule type" value="Genomic_DNA"/>
</dbReference>
<protein>
    <submittedName>
        <fullName evidence="5">Histidine triad nucleotide-binding protein</fullName>
    </submittedName>
</protein>
<feature type="short sequence motif" description="Histidine triad motif" evidence="2 3">
    <location>
        <begin position="101"/>
        <end position="105"/>
    </location>
</feature>
<dbReference type="Gene3D" id="3.30.428.10">
    <property type="entry name" value="HIT-like"/>
    <property type="match status" value="1"/>
</dbReference>
<reference evidence="5" key="1">
    <citation type="submission" date="2020-07" db="EMBL/GenBank/DDBJ databases">
        <title>Huge and variable diversity of episymbiotic CPR bacteria and DPANN archaea in groundwater ecosystems.</title>
        <authorList>
            <person name="He C.Y."/>
            <person name="Keren R."/>
            <person name="Whittaker M."/>
            <person name="Farag I.F."/>
            <person name="Doudna J."/>
            <person name="Cate J.H.D."/>
            <person name="Banfield J.F."/>
        </authorList>
    </citation>
    <scope>NUCLEOTIDE SEQUENCE</scope>
    <source>
        <strain evidence="5">NC_groundwater_1664_Pr3_B-0.1um_52_9</strain>
    </source>
</reference>
<evidence type="ECO:0000313" key="6">
    <source>
        <dbReference type="Proteomes" id="UP000807825"/>
    </source>
</evidence>
<proteinExistence type="predicted"/>
<dbReference type="Pfam" id="PF01230">
    <property type="entry name" value="HIT"/>
    <property type="match status" value="1"/>
</dbReference>
<evidence type="ECO:0000259" key="4">
    <source>
        <dbReference type="PROSITE" id="PS51084"/>
    </source>
</evidence>
<dbReference type="PROSITE" id="PS51084">
    <property type="entry name" value="HIT_2"/>
    <property type="match status" value="1"/>
</dbReference>
<accession>A0A9D6V2R9</accession>
<dbReference type="InterPro" id="IPR011146">
    <property type="entry name" value="HIT-like"/>
</dbReference>
<evidence type="ECO:0000256" key="3">
    <source>
        <dbReference type="PROSITE-ProRule" id="PRU00464"/>
    </source>
</evidence>
<dbReference type="InterPro" id="IPR001310">
    <property type="entry name" value="Histidine_triad_HIT"/>
</dbReference>
<dbReference type="GO" id="GO:0003824">
    <property type="term" value="F:catalytic activity"/>
    <property type="evidence" value="ECO:0007669"/>
    <property type="project" value="InterPro"/>
</dbReference>
<dbReference type="InterPro" id="IPR036265">
    <property type="entry name" value="HIT-like_sf"/>
</dbReference>
<evidence type="ECO:0000256" key="2">
    <source>
        <dbReference type="PIRSR" id="PIRSR601310-3"/>
    </source>
</evidence>
<feature type="domain" description="HIT" evidence="4">
    <location>
        <begin position="9"/>
        <end position="117"/>
    </location>
</feature>
<dbReference type="PRINTS" id="PR00332">
    <property type="entry name" value="HISTRIAD"/>
</dbReference>
<organism evidence="5 6">
    <name type="scientific">Desulfomonile tiedjei</name>
    <dbReference type="NCBI Taxonomy" id="2358"/>
    <lineage>
        <taxon>Bacteria</taxon>
        <taxon>Pseudomonadati</taxon>
        <taxon>Thermodesulfobacteriota</taxon>
        <taxon>Desulfomonilia</taxon>
        <taxon>Desulfomonilales</taxon>
        <taxon>Desulfomonilaceae</taxon>
        <taxon>Desulfomonile</taxon>
    </lineage>
</organism>
<name>A0A9D6V2R9_9BACT</name>
<dbReference type="SUPFAM" id="SSF54197">
    <property type="entry name" value="HIT-like"/>
    <property type="match status" value="1"/>
</dbReference>
<dbReference type="AlphaFoldDB" id="A0A9D6V2R9"/>
<evidence type="ECO:0000313" key="5">
    <source>
        <dbReference type="EMBL" id="MBI5250459.1"/>
    </source>
</evidence>
<gene>
    <name evidence="5" type="ORF">HY912_13280</name>
</gene>
<comment type="caution">
    <text evidence="5">The sequence shown here is derived from an EMBL/GenBank/DDBJ whole genome shotgun (WGS) entry which is preliminary data.</text>
</comment>
<dbReference type="Proteomes" id="UP000807825">
    <property type="component" value="Unassembled WGS sequence"/>
</dbReference>
<dbReference type="CDD" id="cd01276">
    <property type="entry name" value="PKCI_related"/>
    <property type="match status" value="1"/>
</dbReference>